<gene>
    <name evidence="2" type="ORF">S06H3_15329</name>
</gene>
<dbReference type="EMBL" id="BARV01007539">
    <property type="protein sequence ID" value="GAI09354.1"/>
    <property type="molecule type" value="Genomic_DNA"/>
</dbReference>
<comment type="caution">
    <text evidence="2">The sequence shown here is derived from an EMBL/GenBank/DDBJ whole genome shotgun (WGS) entry which is preliminary data.</text>
</comment>
<reference evidence="2" key="1">
    <citation type="journal article" date="2014" name="Front. Microbiol.">
        <title>High frequency of phylogenetically diverse reductive dehalogenase-homologous genes in deep subseafloor sedimentary metagenomes.</title>
        <authorList>
            <person name="Kawai M."/>
            <person name="Futagami T."/>
            <person name="Toyoda A."/>
            <person name="Takaki Y."/>
            <person name="Nishi S."/>
            <person name="Hori S."/>
            <person name="Arai W."/>
            <person name="Tsubouchi T."/>
            <person name="Morono Y."/>
            <person name="Uchiyama I."/>
            <person name="Ito T."/>
            <person name="Fujiyama A."/>
            <person name="Inagaki F."/>
            <person name="Takami H."/>
        </authorList>
    </citation>
    <scope>NUCLEOTIDE SEQUENCE</scope>
    <source>
        <strain evidence="2">Expedition CK06-06</strain>
    </source>
</reference>
<accession>X1MSH6</accession>
<evidence type="ECO:0000256" key="1">
    <source>
        <dbReference type="SAM" id="Phobius"/>
    </source>
</evidence>
<feature type="transmembrane region" description="Helical" evidence="1">
    <location>
        <begin position="12"/>
        <end position="35"/>
    </location>
</feature>
<name>X1MSH6_9ZZZZ</name>
<keyword evidence="1" id="KW-1133">Transmembrane helix</keyword>
<proteinExistence type="predicted"/>
<protein>
    <recommendedName>
        <fullName evidence="3">Cardiolipin synthase N-terminal domain-containing protein</fullName>
    </recommendedName>
</protein>
<organism evidence="2">
    <name type="scientific">marine sediment metagenome</name>
    <dbReference type="NCBI Taxonomy" id="412755"/>
    <lineage>
        <taxon>unclassified sequences</taxon>
        <taxon>metagenomes</taxon>
        <taxon>ecological metagenomes</taxon>
    </lineage>
</organism>
<sequence>MKDEKYKDYTWVWLVVGGAIPVIYGLSYFITSFLWGKEL</sequence>
<dbReference type="AlphaFoldDB" id="X1MSH6"/>
<keyword evidence="1" id="KW-0812">Transmembrane</keyword>
<evidence type="ECO:0008006" key="3">
    <source>
        <dbReference type="Google" id="ProtNLM"/>
    </source>
</evidence>
<evidence type="ECO:0000313" key="2">
    <source>
        <dbReference type="EMBL" id="GAI09354.1"/>
    </source>
</evidence>
<keyword evidence="1" id="KW-0472">Membrane</keyword>